<keyword evidence="14 20" id="KW-0411">Iron-sulfur</keyword>
<accession>A0A438EZN3</accession>
<evidence type="ECO:0000256" key="20">
    <source>
        <dbReference type="RuleBase" id="RU000442"/>
    </source>
</evidence>
<dbReference type="FunFam" id="1.10.287.690:FF:000002">
    <property type="entry name" value="DNA polymerase zeta"/>
    <property type="match status" value="1"/>
</dbReference>
<dbReference type="AlphaFoldDB" id="A0A438EZN3"/>
<evidence type="ECO:0000259" key="21">
    <source>
        <dbReference type="Pfam" id="PF00136"/>
    </source>
</evidence>
<dbReference type="SUPFAM" id="SSF53098">
    <property type="entry name" value="Ribonuclease H-like"/>
    <property type="match status" value="1"/>
</dbReference>
<dbReference type="PRINTS" id="PR00106">
    <property type="entry name" value="DNAPOLB"/>
</dbReference>
<keyword evidence="8 20" id="KW-0479">Metal-binding</keyword>
<evidence type="ECO:0000256" key="5">
    <source>
        <dbReference type="ARBA" id="ARBA00022679"/>
    </source>
</evidence>
<evidence type="ECO:0000313" key="24">
    <source>
        <dbReference type="EMBL" id="RVW53155.1"/>
    </source>
</evidence>
<comment type="subcellular location">
    <subcellularLocation>
        <location evidence="2 20">Nucleus</location>
    </subcellularLocation>
</comment>
<keyword evidence="12 20" id="KW-0239">DNA-directed DNA polymerase</keyword>
<dbReference type="GO" id="GO:0051539">
    <property type="term" value="F:4 iron, 4 sulfur cluster binding"/>
    <property type="evidence" value="ECO:0007669"/>
    <property type="project" value="UniProtKB-KW"/>
</dbReference>
<evidence type="ECO:0000256" key="13">
    <source>
        <dbReference type="ARBA" id="ARBA00023004"/>
    </source>
</evidence>
<name>A0A438EZN3_VITVI</name>
<dbReference type="InterPro" id="IPR042087">
    <property type="entry name" value="DNA_pol_B_thumb"/>
</dbReference>
<dbReference type="Gene3D" id="1.10.132.60">
    <property type="entry name" value="DNA polymerase family B, C-terminal domain"/>
    <property type="match status" value="1"/>
</dbReference>
<dbReference type="InterPro" id="IPR006172">
    <property type="entry name" value="DNA-dir_DNA_pol_B"/>
</dbReference>
<dbReference type="InterPro" id="IPR036397">
    <property type="entry name" value="RNaseH_sf"/>
</dbReference>
<dbReference type="GO" id="GO:0016035">
    <property type="term" value="C:zeta DNA polymerase complex"/>
    <property type="evidence" value="ECO:0007669"/>
    <property type="project" value="InterPro"/>
</dbReference>
<comment type="subunit">
    <text evidence="19">Forms DNA polymerase zeta with REV7.</text>
</comment>
<dbReference type="Gene3D" id="3.30.420.10">
    <property type="entry name" value="Ribonuclease H-like superfamily/Ribonuclease H"/>
    <property type="match status" value="1"/>
</dbReference>
<dbReference type="FunFam" id="1.10.132.60:FF:000007">
    <property type="entry name" value="DNA polymerase"/>
    <property type="match status" value="1"/>
</dbReference>
<feature type="domain" description="DNA-directed DNA polymerase family B multifunctional" evidence="21">
    <location>
        <begin position="203"/>
        <end position="504"/>
    </location>
</feature>
<evidence type="ECO:0000313" key="25">
    <source>
        <dbReference type="Proteomes" id="UP000288805"/>
    </source>
</evidence>
<feature type="domain" description="C4-type zinc-finger of DNA polymerase delta" evidence="23">
    <location>
        <begin position="665"/>
        <end position="710"/>
    </location>
</feature>
<dbReference type="SMART" id="SM00486">
    <property type="entry name" value="POLBc"/>
    <property type="match status" value="1"/>
</dbReference>
<keyword evidence="6 20" id="KW-0548">Nucleotidyltransferase</keyword>
<dbReference type="EC" id="2.7.7.7" evidence="20"/>
<keyword evidence="7 20" id="KW-0235">DNA replication</keyword>
<evidence type="ECO:0000256" key="17">
    <source>
        <dbReference type="ARBA" id="ARBA00023242"/>
    </source>
</evidence>
<dbReference type="PANTHER" id="PTHR45812:SF1">
    <property type="entry name" value="DNA POLYMERASE ZETA CATALYTIC SUBUNIT"/>
    <property type="match status" value="1"/>
</dbReference>
<evidence type="ECO:0000256" key="18">
    <source>
        <dbReference type="ARBA" id="ARBA00049244"/>
    </source>
</evidence>
<keyword evidence="11 20" id="KW-0862">Zinc</keyword>
<evidence type="ECO:0000256" key="16">
    <source>
        <dbReference type="ARBA" id="ARBA00023204"/>
    </source>
</evidence>
<evidence type="ECO:0000256" key="8">
    <source>
        <dbReference type="ARBA" id="ARBA00022723"/>
    </source>
</evidence>
<dbReference type="SUPFAM" id="SSF56672">
    <property type="entry name" value="DNA/RNA polymerases"/>
    <property type="match status" value="1"/>
</dbReference>
<dbReference type="InterPro" id="IPR025687">
    <property type="entry name" value="Znf-C4pol"/>
</dbReference>
<evidence type="ECO:0000256" key="11">
    <source>
        <dbReference type="ARBA" id="ARBA00022833"/>
    </source>
</evidence>
<keyword evidence="15 20" id="KW-0238">DNA-binding</keyword>
<organism evidence="24 25">
    <name type="scientific">Vitis vinifera</name>
    <name type="common">Grape</name>
    <dbReference type="NCBI Taxonomy" id="29760"/>
    <lineage>
        <taxon>Eukaryota</taxon>
        <taxon>Viridiplantae</taxon>
        <taxon>Streptophyta</taxon>
        <taxon>Embryophyta</taxon>
        <taxon>Tracheophyta</taxon>
        <taxon>Spermatophyta</taxon>
        <taxon>Magnoliopsida</taxon>
        <taxon>eudicotyledons</taxon>
        <taxon>Gunneridae</taxon>
        <taxon>Pentapetalae</taxon>
        <taxon>rosids</taxon>
        <taxon>Vitales</taxon>
        <taxon>Vitaceae</taxon>
        <taxon>Viteae</taxon>
        <taxon>Vitis</taxon>
    </lineage>
</organism>
<dbReference type="PROSITE" id="PS00116">
    <property type="entry name" value="DNA_POLYMERASE_B"/>
    <property type="match status" value="1"/>
</dbReference>
<dbReference type="GO" id="GO:0008270">
    <property type="term" value="F:zinc ion binding"/>
    <property type="evidence" value="ECO:0007669"/>
    <property type="project" value="UniProtKB-KW"/>
</dbReference>
<evidence type="ECO:0000256" key="12">
    <source>
        <dbReference type="ARBA" id="ARBA00022932"/>
    </source>
</evidence>
<evidence type="ECO:0000256" key="6">
    <source>
        <dbReference type="ARBA" id="ARBA00022695"/>
    </source>
</evidence>
<evidence type="ECO:0000256" key="3">
    <source>
        <dbReference type="ARBA" id="ARBA00005755"/>
    </source>
</evidence>
<sequence>MNDHLLCISCLAPSVCRKLDGISGCKVLVSSEEKLLFDNFINIICSFDPDILIGWDIQGGSLGFLAERASHLGIGLLNKISRTPSETKTASRNFEIPEKRVADEMLPENLVDDSVLLEEAIIEDEWGRTHASGVHVGGRIVLNVWRLMRGEIKLNMYTAESVAEAVLRQKIPSIQSKAEFEIMNQLDMINRTSELARVFGIDFFSVLSRGSQYRVESMFLRLAHTQNFLAISPGPQQVATQPAMECLPLVMEPESGFYADPVVVLDFQSLYPSMIIAYNLCYSTCLGKVAPSKADVLGVSIYSPDPHALHDLKDQILLTPNGVMYVPSKARKGVLPRLLEEILSTRIMVKKAMKKLVPSQQIFNARQLALKLIANVTYGYTAAGYSGRMPCAELADSIVQCGRRTLENAISLVNTHDKWKAKVIYGDTDSMFVLLKGRTVKESFQIGHEIASAVTAMNPNPVTLKMEKVYHPCFLLTKKRYVGYSYESPDQIEPTFDAKGIETVKVYLQRQWKRILSGRVSLQDFVFAKEVRLGTYSSRASSLPPAAIVAIKAMRADPRAEPCYAERVPYVVIHGEPGARLVDLVVEPLDLLAIDSPYRLNDQYYINKQIIPALQRVFGLVGADLYQWFSEMPRPVREAYAKHKSHAPNPYRTRIDFYYLSKHSVIGRTAKLERDIQHLAAICRHCGGGDWIVESGVKCTSLACSVFYERRKVQKDLQGLSSVATEAGFYPKCMVEWF</sequence>
<comment type="caution">
    <text evidence="24">The sequence shown here is derived from an EMBL/GenBank/DDBJ whole genome shotgun (WGS) entry which is preliminary data.</text>
</comment>
<dbReference type="CDD" id="cd05534">
    <property type="entry name" value="POLBc_zeta"/>
    <property type="match status" value="1"/>
</dbReference>
<dbReference type="Gene3D" id="1.10.287.690">
    <property type="entry name" value="Helix hairpin bin"/>
    <property type="match status" value="1"/>
</dbReference>
<reference evidence="24 25" key="1">
    <citation type="journal article" date="2018" name="PLoS Genet.">
        <title>Population sequencing reveals clonal diversity and ancestral inbreeding in the grapevine cultivar Chardonnay.</title>
        <authorList>
            <person name="Roach M.J."/>
            <person name="Johnson D.L."/>
            <person name="Bohlmann J."/>
            <person name="van Vuuren H.J."/>
            <person name="Jones S.J."/>
            <person name="Pretorius I.S."/>
            <person name="Schmidt S.A."/>
            <person name="Borneman A.R."/>
        </authorList>
    </citation>
    <scope>NUCLEOTIDE SEQUENCE [LARGE SCALE GENOMIC DNA]</scope>
    <source>
        <strain evidence="25">cv. Chardonnay</strain>
        <tissue evidence="24">Leaf</tissue>
    </source>
</reference>
<dbReference type="InterPro" id="IPR030559">
    <property type="entry name" value="PolZ_Rev3"/>
</dbReference>
<evidence type="ECO:0000259" key="23">
    <source>
        <dbReference type="Pfam" id="PF14260"/>
    </source>
</evidence>
<keyword evidence="17 20" id="KW-0539">Nucleus</keyword>
<dbReference type="GO" id="GO:0006260">
    <property type="term" value="P:DNA replication"/>
    <property type="evidence" value="ECO:0007669"/>
    <property type="project" value="UniProtKB-KW"/>
</dbReference>
<dbReference type="GO" id="GO:0005634">
    <property type="term" value="C:nucleus"/>
    <property type="evidence" value="ECO:0007669"/>
    <property type="project" value="UniProtKB-SubCell"/>
</dbReference>
<keyword evidence="13 20" id="KW-0408">Iron</keyword>
<dbReference type="GO" id="GO:0019985">
    <property type="term" value="P:translesion synthesis"/>
    <property type="evidence" value="ECO:0007669"/>
    <property type="project" value="InterPro"/>
</dbReference>
<dbReference type="InterPro" id="IPR023211">
    <property type="entry name" value="DNA_pol_palm_dom_sf"/>
</dbReference>
<evidence type="ECO:0000256" key="9">
    <source>
        <dbReference type="ARBA" id="ARBA00022763"/>
    </source>
</evidence>
<comment type="catalytic activity">
    <reaction evidence="18 20">
        <text>DNA(n) + a 2'-deoxyribonucleoside 5'-triphosphate = DNA(n+1) + diphosphate</text>
        <dbReference type="Rhea" id="RHEA:22508"/>
        <dbReference type="Rhea" id="RHEA-COMP:17339"/>
        <dbReference type="Rhea" id="RHEA-COMP:17340"/>
        <dbReference type="ChEBI" id="CHEBI:33019"/>
        <dbReference type="ChEBI" id="CHEBI:61560"/>
        <dbReference type="ChEBI" id="CHEBI:173112"/>
        <dbReference type="EC" id="2.7.7.7"/>
    </reaction>
</comment>
<evidence type="ECO:0000259" key="22">
    <source>
        <dbReference type="Pfam" id="PF03104"/>
    </source>
</evidence>
<dbReference type="GO" id="GO:0003887">
    <property type="term" value="F:DNA-directed DNA polymerase activity"/>
    <property type="evidence" value="ECO:0007669"/>
    <property type="project" value="UniProtKB-KW"/>
</dbReference>
<dbReference type="Pfam" id="PF03104">
    <property type="entry name" value="DNA_pol_B_exo1"/>
    <property type="match status" value="1"/>
</dbReference>
<dbReference type="EMBL" id="QGNW01001156">
    <property type="protein sequence ID" value="RVW53155.1"/>
    <property type="molecule type" value="Genomic_DNA"/>
</dbReference>
<evidence type="ECO:0000256" key="15">
    <source>
        <dbReference type="ARBA" id="ARBA00023125"/>
    </source>
</evidence>
<dbReference type="Pfam" id="PF14260">
    <property type="entry name" value="zf-C4pol"/>
    <property type="match status" value="1"/>
</dbReference>
<dbReference type="Gene3D" id="3.90.1600.10">
    <property type="entry name" value="Palm domain of DNA polymerase"/>
    <property type="match status" value="1"/>
</dbReference>
<proteinExistence type="inferred from homology"/>
<comment type="cofactor">
    <cofactor evidence="1 20">
        <name>[4Fe-4S] cluster</name>
        <dbReference type="ChEBI" id="CHEBI:49883"/>
    </cofactor>
</comment>
<keyword evidence="4 20" id="KW-0004">4Fe-4S</keyword>
<dbReference type="GO" id="GO:0003677">
    <property type="term" value="F:DNA binding"/>
    <property type="evidence" value="ECO:0007669"/>
    <property type="project" value="UniProtKB-KW"/>
</dbReference>
<evidence type="ECO:0000256" key="2">
    <source>
        <dbReference type="ARBA" id="ARBA00004123"/>
    </source>
</evidence>
<keyword evidence="9" id="KW-0227">DNA damage</keyword>
<comment type="similarity">
    <text evidence="3 20">Belongs to the DNA polymerase type-B family.</text>
</comment>
<dbReference type="Pfam" id="PF00136">
    <property type="entry name" value="DNA_pol_B"/>
    <property type="match status" value="1"/>
</dbReference>
<evidence type="ECO:0000256" key="4">
    <source>
        <dbReference type="ARBA" id="ARBA00022485"/>
    </source>
</evidence>
<dbReference type="InterPro" id="IPR006134">
    <property type="entry name" value="DNA-dir_DNA_pol_B_multi_dom"/>
</dbReference>
<dbReference type="GO" id="GO:0000166">
    <property type="term" value="F:nucleotide binding"/>
    <property type="evidence" value="ECO:0007669"/>
    <property type="project" value="InterPro"/>
</dbReference>
<gene>
    <name evidence="24" type="primary">REV3_2</name>
    <name evidence="24" type="ORF">CK203_087571</name>
</gene>
<dbReference type="InterPro" id="IPR043502">
    <property type="entry name" value="DNA/RNA_pol_sf"/>
</dbReference>
<evidence type="ECO:0000256" key="1">
    <source>
        <dbReference type="ARBA" id="ARBA00001966"/>
    </source>
</evidence>
<evidence type="ECO:0000256" key="7">
    <source>
        <dbReference type="ARBA" id="ARBA00022705"/>
    </source>
</evidence>
<dbReference type="Proteomes" id="UP000288805">
    <property type="component" value="Unassembled WGS sequence"/>
</dbReference>
<protein>
    <recommendedName>
        <fullName evidence="20">DNA polymerase</fullName>
        <ecNumber evidence="20">2.7.7.7</ecNumber>
    </recommendedName>
</protein>
<evidence type="ECO:0000256" key="10">
    <source>
        <dbReference type="ARBA" id="ARBA00022771"/>
    </source>
</evidence>
<dbReference type="InterPro" id="IPR012337">
    <property type="entry name" value="RNaseH-like_sf"/>
</dbReference>
<dbReference type="PANTHER" id="PTHR45812">
    <property type="entry name" value="DNA POLYMERASE ZETA CATALYTIC SUBUNIT"/>
    <property type="match status" value="1"/>
</dbReference>
<feature type="domain" description="DNA-directed DNA polymerase family B exonuclease" evidence="22">
    <location>
        <begin position="21"/>
        <end position="87"/>
    </location>
</feature>
<keyword evidence="10 20" id="KW-0863">Zinc-finger</keyword>
<dbReference type="InterPro" id="IPR006133">
    <property type="entry name" value="DNA-dir_DNA_pol_B_exonuc"/>
</dbReference>
<evidence type="ECO:0000256" key="14">
    <source>
        <dbReference type="ARBA" id="ARBA00023014"/>
    </source>
</evidence>
<keyword evidence="16" id="KW-0234">DNA repair</keyword>
<dbReference type="InterPro" id="IPR017964">
    <property type="entry name" value="DNA-dir_DNA_pol_B_CS"/>
</dbReference>
<keyword evidence="5 20" id="KW-0808">Transferase</keyword>
<evidence type="ECO:0000256" key="19">
    <source>
        <dbReference type="ARBA" id="ARBA00066055"/>
    </source>
</evidence>
<dbReference type="GO" id="GO:0006281">
    <property type="term" value="P:DNA repair"/>
    <property type="evidence" value="ECO:0007669"/>
    <property type="project" value="UniProtKB-KW"/>
</dbReference>